<dbReference type="AlphaFoldDB" id="Q0IEX3"/>
<evidence type="ECO:0000256" key="1">
    <source>
        <dbReference type="SAM" id="MobiDB-lite"/>
    </source>
</evidence>
<accession>Q0IEX3</accession>
<name>Q0IEX3_AEDAE</name>
<feature type="compositionally biased region" description="Low complexity" evidence="1">
    <location>
        <begin position="167"/>
        <end position="179"/>
    </location>
</feature>
<dbReference type="HOGENOM" id="CLU_263840_0_0_1"/>
<feature type="compositionally biased region" description="Polar residues" evidence="1">
    <location>
        <begin position="78"/>
        <end position="96"/>
    </location>
</feature>
<feature type="compositionally biased region" description="Polar residues" evidence="1">
    <location>
        <begin position="154"/>
        <end position="166"/>
    </location>
</feature>
<feature type="region of interest" description="Disordered" evidence="1">
    <location>
        <begin position="214"/>
        <end position="295"/>
    </location>
</feature>
<organism evidence="2 3">
    <name type="scientific">Aedes aegypti</name>
    <name type="common">Yellowfever mosquito</name>
    <name type="synonym">Culex aegypti</name>
    <dbReference type="NCBI Taxonomy" id="7159"/>
    <lineage>
        <taxon>Eukaryota</taxon>
        <taxon>Metazoa</taxon>
        <taxon>Ecdysozoa</taxon>
        <taxon>Arthropoda</taxon>
        <taxon>Hexapoda</taxon>
        <taxon>Insecta</taxon>
        <taxon>Pterygota</taxon>
        <taxon>Neoptera</taxon>
        <taxon>Endopterygota</taxon>
        <taxon>Diptera</taxon>
        <taxon>Nematocera</taxon>
        <taxon>Culicoidea</taxon>
        <taxon>Culicidae</taxon>
        <taxon>Culicinae</taxon>
        <taxon>Aedini</taxon>
        <taxon>Aedes</taxon>
        <taxon>Stegomyia</taxon>
    </lineage>
</organism>
<feature type="compositionally biased region" description="Polar residues" evidence="1">
    <location>
        <begin position="184"/>
        <end position="194"/>
    </location>
</feature>
<proteinExistence type="predicted"/>
<dbReference type="PhylomeDB" id="Q0IEX3"/>
<feature type="compositionally biased region" description="Polar residues" evidence="1">
    <location>
        <begin position="34"/>
        <end position="44"/>
    </location>
</feature>
<reference evidence="2" key="2">
    <citation type="journal article" date="2007" name="Science">
        <title>Genome sequence of Aedes aegypti, a major arbovirus vector.</title>
        <authorList>
            <person name="Nene V."/>
            <person name="Wortman J.R."/>
            <person name="Lawson D."/>
            <person name="Haas B."/>
            <person name="Kodira C."/>
            <person name="Tu Z.J."/>
            <person name="Loftus B."/>
            <person name="Xi Z."/>
            <person name="Megy K."/>
            <person name="Grabherr M."/>
            <person name="Ren Q."/>
            <person name="Zdobnov E.M."/>
            <person name="Lobo N.F."/>
            <person name="Campbell K.S."/>
            <person name="Brown S.E."/>
            <person name="Bonaldo M.F."/>
            <person name="Zhu J."/>
            <person name="Sinkins S.P."/>
            <person name="Hogenkamp D.G."/>
            <person name="Amedeo P."/>
            <person name="Arensburger P."/>
            <person name="Atkinson P.W."/>
            <person name="Bidwell S."/>
            <person name="Biedler J."/>
            <person name="Birney E."/>
            <person name="Bruggner R.V."/>
            <person name="Costas J."/>
            <person name="Coy M.R."/>
            <person name="Crabtree J."/>
            <person name="Crawford M."/>
            <person name="Debruyn B."/>
            <person name="Decaprio D."/>
            <person name="Eiglmeier K."/>
            <person name="Eisenstadt E."/>
            <person name="El-Dorry H."/>
            <person name="Gelbart W.M."/>
            <person name="Gomes S.L."/>
            <person name="Hammond M."/>
            <person name="Hannick L.I."/>
            <person name="Hogan J.R."/>
            <person name="Holmes M.H."/>
            <person name="Jaffe D."/>
            <person name="Johnston J.S."/>
            <person name="Kennedy R.C."/>
            <person name="Koo H."/>
            <person name="Kravitz S."/>
            <person name="Kriventseva E.V."/>
            <person name="Kulp D."/>
            <person name="Labutti K."/>
            <person name="Lee E."/>
            <person name="Li S."/>
            <person name="Lovin D.D."/>
            <person name="Mao C."/>
            <person name="Mauceli E."/>
            <person name="Menck C.F."/>
            <person name="Miller J.R."/>
            <person name="Montgomery P."/>
            <person name="Mori A."/>
            <person name="Nascimento A.L."/>
            <person name="Naveira H.F."/>
            <person name="Nusbaum C."/>
            <person name="O'leary S."/>
            <person name="Orvis J."/>
            <person name="Pertea M."/>
            <person name="Quesneville H."/>
            <person name="Reidenbach K.R."/>
            <person name="Rogers Y.H."/>
            <person name="Roth C.W."/>
            <person name="Schneider J.R."/>
            <person name="Schatz M."/>
            <person name="Shumway M."/>
            <person name="Stanke M."/>
            <person name="Stinson E.O."/>
            <person name="Tubio J.M."/>
            <person name="Vanzee J.P."/>
            <person name="Verjovski-Almeida S."/>
            <person name="Werner D."/>
            <person name="White O."/>
            <person name="Wyder S."/>
            <person name="Zeng Q."/>
            <person name="Zhao Q."/>
            <person name="Zhao Y."/>
            <person name="Hill C.A."/>
            <person name="Raikhel A.S."/>
            <person name="Soares M.B."/>
            <person name="Knudson D.L."/>
            <person name="Lee N.H."/>
            <person name="Galagan J."/>
            <person name="Salzberg S.L."/>
            <person name="Paulsen I.T."/>
            <person name="Dimopoulos G."/>
            <person name="Collins F.H."/>
            <person name="Birren B."/>
            <person name="Fraser-Liggett C.M."/>
            <person name="Severson D.W."/>
        </authorList>
    </citation>
    <scope>NUCLEOTIDE SEQUENCE [LARGE SCALE GENOMIC DNA]</scope>
    <source>
        <strain evidence="2">Liverpool</strain>
    </source>
</reference>
<gene>
    <name evidence="2" type="ORF">AaeL_AAEL007723</name>
</gene>
<dbReference type="STRING" id="7159.Q0IEX3"/>
<protein>
    <submittedName>
        <fullName evidence="2">AAEL007723-PA</fullName>
    </submittedName>
</protein>
<evidence type="ECO:0000313" key="2">
    <source>
        <dbReference type="EMBL" id="EAT40568.1"/>
    </source>
</evidence>
<sequence length="402" mass="43141">MEEHVQRNDNKKHRKLVRSYEQISPACDILPSPTGGTSDTKQTSPSMTMVLQPAPNHGLAVKATTGSVNMPTVAMIQSPKTPSPSLASPQTLSRSFEQAVAQSPPKYQMYHQFSRKSNTTQQFVQRQQQLQQSLSQTQLPSPTHQPSPLIRKPSITQQTGAEWTDNSKSLSSNSSNYYHHSLKQSQPMDQRSNNPFILNFNNISGCCIKNSSPSNLASPTANTPVNTGSSQTTSTPSPSVPARRSRSLLLKSSTPLQQPHPPVTQLSTPQNSSPCPPVPPRLSKSPTPTKETAPPSTVICSTIATSTIVVTSATTASHVTNTSCIATLTPTSGQIKRREVSPPALLATTSAANTPSAIDKGFAAGPAVATKDVRMKRDDFLKATMKICLVVSPPSCKLQIDD</sequence>
<dbReference type="OMA" id="SPPKYQM"/>
<feature type="region of interest" description="Disordered" evidence="1">
    <location>
        <begin position="24"/>
        <end position="44"/>
    </location>
</feature>
<reference evidence="2" key="3">
    <citation type="submission" date="2012-09" db="EMBL/GenBank/DDBJ databases">
        <authorList>
            <consortium name="VectorBase"/>
        </authorList>
    </citation>
    <scope>NUCLEOTIDE SEQUENCE</scope>
    <source>
        <strain evidence="2">Liverpool</strain>
    </source>
</reference>
<dbReference type="EMBL" id="CH477461">
    <property type="protein sequence ID" value="EAT40568.1"/>
    <property type="molecule type" value="Genomic_DNA"/>
</dbReference>
<dbReference type="VEuPathDB" id="VectorBase:AAEL018146"/>
<dbReference type="Proteomes" id="UP000682892">
    <property type="component" value="Unassembled WGS sequence"/>
</dbReference>
<feature type="compositionally biased region" description="Low complexity" evidence="1">
    <location>
        <begin position="117"/>
        <end position="139"/>
    </location>
</feature>
<feature type="compositionally biased region" description="Low complexity" evidence="1">
    <location>
        <begin position="229"/>
        <end position="253"/>
    </location>
</feature>
<feature type="compositionally biased region" description="Polar residues" evidence="1">
    <location>
        <begin position="214"/>
        <end position="228"/>
    </location>
</feature>
<feature type="region of interest" description="Disordered" evidence="1">
    <location>
        <begin position="115"/>
        <end position="194"/>
    </location>
</feature>
<reference evidence="2" key="1">
    <citation type="submission" date="2005-10" db="EMBL/GenBank/DDBJ databases">
        <authorList>
            <person name="Loftus B.J."/>
            <person name="Nene V.M."/>
            <person name="Hannick L.I."/>
            <person name="Bidwell S."/>
            <person name="Haas B."/>
            <person name="Amedeo P."/>
            <person name="Orvis J."/>
            <person name="Wortman J.R."/>
            <person name="White O.R."/>
            <person name="Salzberg S."/>
            <person name="Shumway M."/>
            <person name="Koo H."/>
            <person name="Zhao Y."/>
            <person name="Holmes M."/>
            <person name="Miller J."/>
            <person name="Schatz M."/>
            <person name="Pop M."/>
            <person name="Pai G."/>
            <person name="Utterback T."/>
            <person name="Rogers Y.-H."/>
            <person name="Kravitz S."/>
            <person name="Fraser C.M."/>
        </authorList>
    </citation>
    <scope>NUCLEOTIDE SEQUENCE</scope>
    <source>
        <strain evidence="2">Liverpool</strain>
    </source>
</reference>
<evidence type="ECO:0000313" key="3">
    <source>
        <dbReference type="Proteomes" id="UP000682892"/>
    </source>
</evidence>
<feature type="region of interest" description="Disordered" evidence="1">
    <location>
        <begin position="77"/>
        <end position="103"/>
    </location>
</feature>